<comment type="caution">
    <text evidence="2">The sequence shown here is derived from an EMBL/GenBank/DDBJ whole genome shotgun (WGS) entry which is preliminary data.</text>
</comment>
<keyword evidence="3" id="KW-1185">Reference proteome</keyword>
<keyword evidence="1" id="KW-1133">Transmembrane helix</keyword>
<proteinExistence type="predicted"/>
<evidence type="ECO:0000313" key="3">
    <source>
        <dbReference type="Proteomes" id="UP001267290"/>
    </source>
</evidence>
<protein>
    <submittedName>
        <fullName evidence="2">Phosphoglycerol transferase MdoB-like AlkP superfamily enzyme</fullName>
    </submittedName>
</protein>
<dbReference type="EMBL" id="JAVDSB010000004">
    <property type="protein sequence ID" value="MDR6551912.1"/>
    <property type="molecule type" value="Genomic_DNA"/>
</dbReference>
<evidence type="ECO:0000256" key="1">
    <source>
        <dbReference type="SAM" id="Phobius"/>
    </source>
</evidence>
<feature type="transmembrane region" description="Helical" evidence="1">
    <location>
        <begin position="46"/>
        <end position="67"/>
    </location>
</feature>
<feature type="transmembrane region" description="Helical" evidence="1">
    <location>
        <begin position="79"/>
        <end position="100"/>
    </location>
</feature>
<reference evidence="2 3" key="1">
    <citation type="submission" date="2023-07" db="EMBL/GenBank/DDBJ databases">
        <title>Sorghum-associated microbial communities from plants grown in Nebraska, USA.</title>
        <authorList>
            <person name="Schachtman D."/>
        </authorList>
    </citation>
    <scope>NUCLEOTIDE SEQUENCE [LARGE SCALE GENOMIC DNA]</scope>
    <source>
        <strain evidence="2 3">CC258</strain>
    </source>
</reference>
<feature type="transmembrane region" description="Helical" evidence="1">
    <location>
        <begin position="120"/>
        <end position="138"/>
    </location>
</feature>
<dbReference type="Proteomes" id="UP001267290">
    <property type="component" value="Unassembled WGS sequence"/>
</dbReference>
<accession>A0ABU1NY40</accession>
<sequence length="144" mass="16524">MFIEINITSILENVFYIGIISTIITLLTFFFISIRSGVVIRKAIILLNKLKFGLFIAFLLLILLTAFLLSDADTTWEKFWIYLVAAVVLSILSYLGRWIFLKINHGIDIATEQARNSSTLFFTILIAILSMRLSINYFEGSQFR</sequence>
<dbReference type="RefSeq" id="WP_310499463.1">
    <property type="nucleotide sequence ID" value="NZ_JAVDSB010000004.1"/>
</dbReference>
<organism evidence="2 3">
    <name type="scientific">Paenibacillus qinlingensis</name>
    <dbReference type="NCBI Taxonomy" id="1837343"/>
    <lineage>
        <taxon>Bacteria</taxon>
        <taxon>Bacillati</taxon>
        <taxon>Bacillota</taxon>
        <taxon>Bacilli</taxon>
        <taxon>Bacillales</taxon>
        <taxon>Paenibacillaceae</taxon>
        <taxon>Paenibacillus</taxon>
    </lineage>
</organism>
<feature type="transmembrane region" description="Helical" evidence="1">
    <location>
        <begin position="14"/>
        <end position="34"/>
    </location>
</feature>
<gene>
    <name evidence="2" type="ORF">J2736_003101</name>
</gene>
<keyword evidence="1" id="KW-0812">Transmembrane</keyword>
<name>A0ABU1NY40_9BACL</name>
<keyword evidence="1" id="KW-0472">Membrane</keyword>
<evidence type="ECO:0000313" key="2">
    <source>
        <dbReference type="EMBL" id="MDR6551912.1"/>
    </source>
</evidence>